<feature type="coiled-coil region" evidence="6">
    <location>
        <begin position="22"/>
        <end position="90"/>
    </location>
</feature>
<evidence type="ECO:0000313" key="8">
    <source>
        <dbReference type="EMBL" id="EDQ85199.1"/>
    </source>
</evidence>
<dbReference type="Proteomes" id="UP000001357">
    <property type="component" value="Unassembled WGS sequence"/>
</dbReference>
<name>A9VB97_MONBE</name>
<evidence type="ECO:0000256" key="2">
    <source>
        <dbReference type="ARBA" id="ARBA00022491"/>
    </source>
</evidence>
<dbReference type="InterPro" id="IPR013907">
    <property type="entry name" value="Sds3"/>
</dbReference>
<keyword evidence="9" id="KW-1185">Reference proteome</keyword>
<dbReference type="AlphaFoldDB" id="A9VB97"/>
<dbReference type="InParanoid" id="A9VB97"/>
<dbReference type="Pfam" id="PF08598">
    <property type="entry name" value="Sds3"/>
    <property type="match status" value="1"/>
</dbReference>
<feature type="region of interest" description="Disordered" evidence="7">
    <location>
        <begin position="1"/>
        <end position="22"/>
    </location>
</feature>
<keyword evidence="3" id="KW-0805">Transcription regulation</keyword>
<dbReference type="GO" id="GO:0000122">
    <property type="term" value="P:negative regulation of transcription by RNA polymerase II"/>
    <property type="evidence" value="ECO:0000318"/>
    <property type="project" value="GO_Central"/>
</dbReference>
<organism evidence="8 9">
    <name type="scientific">Monosiga brevicollis</name>
    <name type="common">Choanoflagellate</name>
    <dbReference type="NCBI Taxonomy" id="81824"/>
    <lineage>
        <taxon>Eukaryota</taxon>
        <taxon>Choanoflagellata</taxon>
        <taxon>Craspedida</taxon>
        <taxon>Salpingoecidae</taxon>
        <taxon>Monosiga</taxon>
    </lineage>
</organism>
<dbReference type="RefSeq" id="XP_001750024.1">
    <property type="nucleotide sequence ID" value="XM_001749972.1"/>
</dbReference>
<comment type="subcellular location">
    <subcellularLocation>
        <location evidence="1">Nucleus</location>
    </subcellularLocation>
</comment>
<keyword evidence="4" id="KW-0804">Transcription</keyword>
<dbReference type="SMART" id="SM01401">
    <property type="entry name" value="Sds3"/>
    <property type="match status" value="1"/>
</dbReference>
<evidence type="ECO:0000256" key="5">
    <source>
        <dbReference type="ARBA" id="ARBA00023242"/>
    </source>
</evidence>
<feature type="compositionally biased region" description="Low complexity" evidence="7">
    <location>
        <begin position="1"/>
        <end position="12"/>
    </location>
</feature>
<dbReference type="EMBL" id="CH991576">
    <property type="protein sequence ID" value="EDQ85199.1"/>
    <property type="molecule type" value="Genomic_DNA"/>
</dbReference>
<keyword evidence="2" id="KW-0678">Repressor</keyword>
<proteinExistence type="predicted"/>
<protein>
    <submittedName>
        <fullName evidence="8">Uncharacterized protein</fullName>
    </submittedName>
</protein>
<evidence type="ECO:0000256" key="3">
    <source>
        <dbReference type="ARBA" id="ARBA00023015"/>
    </source>
</evidence>
<evidence type="ECO:0000313" key="9">
    <source>
        <dbReference type="Proteomes" id="UP000001357"/>
    </source>
</evidence>
<keyword evidence="6" id="KW-0175">Coiled coil</keyword>
<dbReference type="KEGG" id="mbr:MONBRDRAFT_29500"/>
<accession>A9VB97</accession>
<dbReference type="GO" id="GO:0070822">
    <property type="term" value="C:Sin3-type complex"/>
    <property type="evidence" value="ECO:0000318"/>
    <property type="project" value="GO_Central"/>
</dbReference>
<evidence type="ECO:0000256" key="1">
    <source>
        <dbReference type="ARBA" id="ARBA00004123"/>
    </source>
</evidence>
<dbReference type="GeneID" id="5895263"/>
<dbReference type="GO" id="GO:0042826">
    <property type="term" value="F:histone deacetylase binding"/>
    <property type="evidence" value="ECO:0000318"/>
    <property type="project" value="GO_Central"/>
</dbReference>
<feature type="region of interest" description="Disordered" evidence="7">
    <location>
        <begin position="252"/>
        <end position="274"/>
    </location>
</feature>
<gene>
    <name evidence="8" type="ORF">MONBRDRAFT_29500</name>
</gene>
<keyword evidence="5" id="KW-0539">Nucleus</keyword>
<sequence>MTTTETESLNTTDMLEDGAPNKEYHLEKLQEIETEYTRIKQEVLDKKIAAVSAALDRLQENKHEEVHARLLQLEDEIEKRMKDAARKRDKQLDSAKAWLDAERIASINSYKEQFRYAIRNRFDALSCLRYNLKLAKRDMDADPPPFEARVFKVKSRIPIWNGDANRAFVPFEPGTQPASLQAELHAVKLKELEEEQNSEAIPLAVESKDEVISTTLSNGQPARKARKTISWTGPCIIYQLQEHELEDDLRRMDVRIKKKPGPKRKSSTTPASAK</sequence>
<evidence type="ECO:0000256" key="6">
    <source>
        <dbReference type="SAM" id="Coils"/>
    </source>
</evidence>
<evidence type="ECO:0000256" key="4">
    <source>
        <dbReference type="ARBA" id="ARBA00023163"/>
    </source>
</evidence>
<feature type="compositionally biased region" description="Basic residues" evidence="7">
    <location>
        <begin position="256"/>
        <end position="266"/>
    </location>
</feature>
<reference evidence="8 9" key="1">
    <citation type="journal article" date="2008" name="Nature">
        <title>The genome of the choanoflagellate Monosiga brevicollis and the origin of metazoans.</title>
        <authorList>
            <consortium name="JGI Sequencing"/>
            <person name="King N."/>
            <person name="Westbrook M.J."/>
            <person name="Young S.L."/>
            <person name="Kuo A."/>
            <person name="Abedin M."/>
            <person name="Chapman J."/>
            <person name="Fairclough S."/>
            <person name="Hellsten U."/>
            <person name="Isogai Y."/>
            <person name="Letunic I."/>
            <person name="Marr M."/>
            <person name="Pincus D."/>
            <person name="Putnam N."/>
            <person name="Rokas A."/>
            <person name="Wright K.J."/>
            <person name="Zuzow R."/>
            <person name="Dirks W."/>
            <person name="Good M."/>
            <person name="Goodstein D."/>
            <person name="Lemons D."/>
            <person name="Li W."/>
            <person name="Lyons J.B."/>
            <person name="Morris A."/>
            <person name="Nichols S."/>
            <person name="Richter D.J."/>
            <person name="Salamov A."/>
            <person name="Bork P."/>
            <person name="Lim W.A."/>
            <person name="Manning G."/>
            <person name="Miller W.T."/>
            <person name="McGinnis W."/>
            <person name="Shapiro H."/>
            <person name="Tjian R."/>
            <person name="Grigoriev I.V."/>
            <person name="Rokhsar D."/>
        </authorList>
    </citation>
    <scope>NUCLEOTIDE SEQUENCE [LARGE SCALE GENOMIC DNA]</scope>
    <source>
        <strain evidence="9">MX1 / ATCC 50154</strain>
    </source>
</reference>
<evidence type="ECO:0000256" key="7">
    <source>
        <dbReference type="SAM" id="MobiDB-lite"/>
    </source>
</evidence>
<dbReference type="PANTHER" id="PTHR21964">
    <property type="entry name" value="BREAST CANCER METASTASIS-SUPPRESSOR 1"/>
    <property type="match status" value="1"/>
</dbReference>